<dbReference type="EMBL" id="AGNL01046852">
    <property type="protein sequence ID" value="EJK47545.1"/>
    <property type="molecule type" value="Genomic_DNA"/>
</dbReference>
<protein>
    <submittedName>
        <fullName evidence="2">Uncharacterized protein</fullName>
    </submittedName>
</protein>
<proteinExistence type="predicted"/>
<sequence>MAGSHKVDFVTKERDGLSRAVADLEGCVAKQRDEHARAVADLERTISKLKEEKGDVTSQRNDLREELIMVLESVSDVSAGAEREYRYD</sequence>
<organism evidence="2 3">
    <name type="scientific">Thalassiosira oceanica</name>
    <name type="common">Marine diatom</name>
    <dbReference type="NCBI Taxonomy" id="159749"/>
    <lineage>
        <taxon>Eukaryota</taxon>
        <taxon>Sar</taxon>
        <taxon>Stramenopiles</taxon>
        <taxon>Ochrophyta</taxon>
        <taxon>Bacillariophyta</taxon>
        <taxon>Coscinodiscophyceae</taxon>
        <taxon>Thalassiosirophycidae</taxon>
        <taxon>Thalassiosirales</taxon>
        <taxon>Thalassiosiraceae</taxon>
        <taxon>Thalassiosira</taxon>
    </lineage>
</organism>
<dbReference type="AlphaFoldDB" id="K0R4L9"/>
<gene>
    <name evidence="2" type="ORF">THAOC_33727</name>
</gene>
<feature type="coiled-coil region" evidence="1">
    <location>
        <begin position="32"/>
        <end position="66"/>
    </location>
</feature>
<keyword evidence="1" id="KW-0175">Coiled coil</keyword>
<evidence type="ECO:0000313" key="3">
    <source>
        <dbReference type="Proteomes" id="UP000266841"/>
    </source>
</evidence>
<dbReference type="Proteomes" id="UP000266841">
    <property type="component" value="Unassembled WGS sequence"/>
</dbReference>
<accession>K0R4L9</accession>
<reference evidence="2 3" key="1">
    <citation type="journal article" date="2012" name="Genome Biol.">
        <title>Genome and low-iron response of an oceanic diatom adapted to chronic iron limitation.</title>
        <authorList>
            <person name="Lommer M."/>
            <person name="Specht M."/>
            <person name="Roy A.S."/>
            <person name="Kraemer L."/>
            <person name="Andreson R."/>
            <person name="Gutowska M.A."/>
            <person name="Wolf J."/>
            <person name="Bergner S.V."/>
            <person name="Schilhabel M.B."/>
            <person name="Klostermeier U.C."/>
            <person name="Beiko R.G."/>
            <person name="Rosenstiel P."/>
            <person name="Hippler M."/>
            <person name="Laroche J."/>
        </authorList>
    </citation>
    <scope>NUCLEOTIDE SEQUENCE [LARGE SCALE GENOMIC DNA]</scope>
    <source>
        <strain evidence="2 3">CCMP1005</strain>
    </source>
</reference>
<dbReference type="OrthoDB" id="10255000at2759"/>
<keyword evidence="3" id="KW-1185">Reference proteome</keyword>
<evidence type="ECO:0000313" key="2">
    <source>
        <dbReference type="EMBL" id="EJK47545.1"/>
    </source>
</evidence>
<comment type="caution">
    <text evidence="2">The sequence shown here is derived from an EMBL/GenBank/DDBJ whole genome shotgun (WGS) entry which is preliminary data.</text>
</comment>
<evidence type="ECO:0000256" key="1">
    <source>
        <dbReference type="SAM" id="Coils"/>
    </source>
</evidence>
<name>K0R4L9_THAOC</name>